<feature type="non-terminal residue" evidence="1">
    <location>
        <position position="459"/>
    </location>
</feature>
<organism evidence="1 2">
    <name type="scientific">Pocillopora damicornis</name>
    <name type="common">Cauliflower coral</name>
    <name type="synonym">Millepora damicornis</name>
    <dbReference type="NCBI Taxonomy" id="46731"/>
    <lineage>
        <taxon>Eukaryota</taxon>
        <taxon>Metazoa</taxon>
        <taxon>Cnidaria</taxon>
        <taxon>Anthozoa</taxon>
        <taxon>Hexacorallia</taxon>
        <taxon>Scleractinia</taxon>
        <taxon>Astrocoeniina</taxon>
        <taxon>Pocilloporidae</taxon>
        <taxon>Pocillopora</taxon>
    </lineage>
</organism>
<keyword evidence="2" id="KW-1185">Reference proteome</keyword>
<proteinExistence type="predicted"/>
<evidence type="ECO:0000313" key="2">
    <source>
        <dbReference type="Proteomes" id="UP000275408"/>
    </source>
</evidence>
<evidence type="ECO:0000313" key="1">
    <source>
        <dbReference type="EMBL" id="RMX58884.1"/>
    </source>
</evidence>
<name>A0A3M6UZC7_POCDA</name>
<reference evidence="1 2" key="1">
    <citation type="journal article" date="2018" name="Sci. Rep.">
        <title>Comparative analysis of the Pocillopora damicornis genome highlights role of immune system in coral evolution.</title>
        <authorList>
            <person name="Cunning R."/>
            <person name="Bay R.A."/>
            <person name="Gillette P."/>
            <person name="Baker A.C."/>
            <person name="Traylor-Knowles N."/>
        </authorList>
    </citation>
    <scope>NUCLEOTIDE SEQUENCE [LARGE SCALE GENOMIC DNA]</scope>
    <source>
        <strain evidence="1">RSMAS</strain>
        <tissue evidence="1">Whole animal</tissue>
    </source>
</reference>
<dbReference type="Proteomes" id="UP000275408">
    <property type="component" value="Unassembled WGS sequence"/>
</dbReference>
<protein>
    <submittedName>
        <fullName evidence="1">Uncharacterized protein</fullName>
    </submittedName>
</protein>
<dbReference type="PANTHER" id="PTHR33332">
    <property type="entry name" value="REVERSE TRANSCRIPTASE DOMAIN-CONTAINING PROTEIN"/>
    <property type="match status" value="1"/>
</dbReference>
<dbReference type="AlphaFoldDB" id="A0A3M6UZC7"/>
<comment type="caution">
    <text evidence="1">The sequence shown here is derived from an EMBL/GenBank/DDBJ whole genome shotgun (WGS) entry which is preliminary data.</text>
</comment>
<dbReference type="EMBL" id="RCHS01000424">
    <property type="protein sequence ID" value="RMX58884.1"/>
    <property type="molecule type" value="Genomic_DNA"/>
</dbReference>
<dbReference type="STRING" id="46731.A0A3M6UZC7"/>
<accession>A0A3M6UZC7</accession>
<sequence>MDKIIEANTTSRRFERHQWVDEFVPKVVIKDANRLPWIDKEVLLLVRKKSRTRHKAKLKSPVILWERYPELRRQCSYLSELGCSLRENPRKCWSYYKAITKPTKILGVMRHESVQATRPIDKANLFNVFFHSVFVPLDSRSTATCLPRINYNIKRELRLSPSNILKQLQSLDVHKASLGLPPKLFNLSLELGTFSEKWKDANLVLIHKCESKTMVSNYYGISPLDVLMEFKAKKCKVLRVARIRSIIDKDYYLDCIAVEKQLGVLVSHDLGWNNHVDLISLKAQRMLNLLSCTCRDITDISTKKLLYIAWVQLQLGYASMVWSPHTKQNINNLEQVQHRATRFILSRDYSKHERLSKLYLLPLQYRREINDLLYFFKCFKNIYKLNIFNYVSFRSCIKLLRNVDHLTLDVPFSRTDVFKNSFFVRICRLWNELPLSIRESNTLSIFHKNLMASYHDKFK</sequence>
<gene>
    <name evidence="1" type="ORF">pdam_00016332</name>
</gene>